<dbReference type="FunFam" id="3.40.30.10:FF:000096">
    <property type="entry name" value="Glutathione S-transferase kappa"/>
    <property type="match status" value="1"/>
</dbReference>
<dbReference type="Proteomes" id="UP000677054">
    <property type="component" value="Unassembled WGS sequence"/>
</dbReference>
<dbReference type="AlphaFoldDB" id="A0A7R8XFS9"/>
<dbReference type="InterPro" id="IPR001853">
    <property type="entry name" value="DSBA-like_thioredoxin_dom"/>
</dbReference>
<gene>
    <name evidence="6" type="ORF">DSTB1V02_LOCUS8892</name>
</gene>
<evidence type="ECO:0000256" key="2">
    <source>
        <dbReference type="ARBA" id="ARBA00022679"/>
    </source>
</evidence>
<dbReference type="EMBL" id="CAJPEV010002138">
    <property type="protein sequence ID" value="CAG0895808.1"/>
    <property type="molecule type" value="Genomic_DNA"/>
</dbReference>
<dbReference type="PANTHER" id="PTHR42943">
    <property type="entry name" value="GLUTATHIONE S-TRANSFERASE KAPPA"/>
    <property type="match status" value="1"/>
</dbReference>
<dbReference type="EMBL" id="LR901655">
    <property type="protein sequence ID" value="CAD7249091.1"/>
    <property type="molecule type" value="Genomic_DNA"/>
</dbReference>
<dbReference type="InterPro" id="IPR014440">
    <property type="entry name" value="HCCAis_GSTk"/>
</dbReference>
<dbReference type="GO" id="GO:0005739">
    <property type="term" value="C:mitochondrion"/>
    <property type="evidence" value="ECO:0007669"/>
    <property type="project" value="TreeGrafter"/>
</dbReference>
<evidence type="ECO:0000313" key="7">
    <source>
        <dbReference type="Proteomes" id="UP000677054"/>
    </source>
</evidence>
<dbReference type="PANTHER" id="PTHR42943:SF2">
    <property type="entry name" value="GLUTATHIONE S-TRANSFERASE KAPPA 1"/>
    <property type="match status" value="1"/>
</dbReference>
<protein>
    <recommendedName>
        <fullName evidence="4">Glutathione S-transferase kappa</fullName>
        <ecNumber evidence="4">2.5.1.18</ecNumber>
    </recommendedName>
</protein>
<dbReference type="SUPFAM" id="SSF52833">
    <property type="entry name" value="Thioredoxin-like"/>
    <property type="match status" value="1"/>
</dbReference>
<keyword evidence="2 4" id="KW-0808">Transferase</keyword>
<evidence type="ECO:0000259" key="5">
    <source>
        <dbReference type="Pfam" id="PF01323"/>
    </source>
</evidence>
<organism evidence="6">
    <name type="scientific">Darwinula stevensoni</name>
    <dbReference type="NCBI Taxonomy" id="69355"/>
    <lineage>
        <taxon>Eukaryota</taxon>
        <taxon>Metazoa</taxon>
        <taxon>Ecdysozoa</taxon>
        <taxon>Arthropoda</taxon>
        <taxon>Crustacea</taxon>
        <taxon>Oligostraca</taxon>
        <taxon>Ostracoda</taxon>
        <taxon>Podocopa</taxon>
        <taxon>Podocopida</taxon>
        <taxon>Darwinulocopina</taxon>
        <taxon>Darwinuloidea</taxon>
        <taxon>Darwinulidae</taxon>
        <taxon>Darwinula</taxon>
    </lineage>
</organism>
<dbReference type="InterPro" id="IPR036249">
    <property type="entry name" value="Thioredoxin-like_sf"/>
</dbReference>
<dbReference type="GO" id="GO:0004602">
    <property type="term" value="F:glutathione peroxidase activity"/>
    <property type="evidence" value="ECO:0007669"/>
    <property type="project" value="TreeGrafter"/>
</dbReference>
<comment type="catalytic activity">
    <reaction evidence="3 4">
        <text>RX + glutathione = an S-substituted glutathione + a halide anion + H(+)</text>
        <dbReference type="Rhea" id="RHEA:16437"/>
        <dbReference type="ChEBI" id="CHEBI:15378"/>
        <dbReference type="ChEBI" id="CHEBI:16042"/>
        <dbReference type="ChEBI" id="CHEBI:17792"/>
        <dbReference type="ChEBI" id="CHEBI:57925"/>
        <dbReference type="ChEBI" id="CHEBI:90779"/>
        <dbReference type="EC" id="2.5.1.18"/>
    </reaction>
</comment>
<accession>A0A7R8XFS9</accession>
<dbReference type="GO" id="GO:0004364">
    <property type="term" value="F:glutathione transferase activity"/>
    <property type="evidence" value="ECO:0007669"/>
    <property type="project" value="UniProtKB-UniRule"/>
</dbReference>
<evidence type="ECO:0000256" key="1">
    <source>
        <dbReference type="ARBA" id="ARBA00006494"/>
    </source>
</evidence>
<evidence type="ECO:0000256" key="4">
    <source>
        <dbReference type="PIRNR" id="PIRNR006386"/>
    </source>
</evidence>
<dbReference type="Gene3D" id="3.40.30.10">
    <property type="entry name" value="Glutaredoxin"/>
    <property type="match status" value="1"/>
</dbReference>
<dbReference type="PIRSF" id="PIRSF006386">
    <property type="entry name" value="HCCAis_GSTk"/>
    <property type="match status" value="1"/>
</dbReference>
<dbReference type="InterPro" id="IPR051924">
    <property type="entry name" value="GST_Kappa/NadH"/>
</dbReference>
<dbReference type="GO" id="GO:0006749">
    <property type="term" value="P:glutathione metabolic process"/>
    <property type="evidence" value="ECO:0007669"/>
    <property type="project" value="TreeGrafter"/>
</dbReference>
<name>A0A7R8XFS9_9CRUS</name>
<dbReference type="GO" id="GO:0005777">
    <property type="term" value="C:peroxisome"/>
    <property type="evidence" value="ECO:0007669"/>
    <property type="project" value="TreeGrafter"/>
</dbReference>
<comment type="similarity">
    <text evidence="1 4">Belongs to the GST superfamily. Kappa family.</text>
</comment>
<evidence type="ECO:0000256" key="3">
    <source>
        <dbReference type="ARBA" id="ARBA00047960"/>
    </source>
</evidence>
<keyword evidence="7" id="KW-1185">Reference proteome</keyword>
<feature type="domain" description="DSBA-like thioredoxin" evidence="5">
    <location>
        <begin position="4"/>
        <end position="185"/>
    </location>
</feature>
<dbReference type="Pfam" id="PF01323">
    <property type="entry name" value="DSBA"/>
    <property type="match status" value="1"/>
</dbReference>
<reference evidence="6" key="1">
    <citation type="submission" date="2020-11" db="EMBL/GenBank/DDBJ databases">
        <authorList>
            <person name="Tran Van P."/>
        </authorList>
    </citation>
    <scope>NUCLEOTIDE SEQUENCE</scope>
</reference>
<dbReference type="OrthoDB" id="4664297at2759"/>
<sequence>MVILRRYRGPWNLDLCFRPFFLPGLMNLAGNQLPLTVVNKVQYAHYDVPRVAEYFKLPLRKMPDPVKTLVEKGSLPAMRFVTAVANVKPTLVEEVSRQLFWRLWHHDEDITEAESFKEVGERAGLSKEDIQQCLEMLKTTAVKENLKKETEYAYKKGAFGAPYIIAHANGEEHYLFGSDRFPILAVVLKKKWLGPDPSSPSELDDFMTSKH</sequence>
<proteinExistence type="inferred from homology"/>
<dbReference type="EC" id="2.5.1.18" evidence="4"/>
<evidence type="ECO:0000313" key="6">
    <source>
        <dbReference type="EMBL" id="CAD7249091.1"/>
    </source>
</evidence>